<protein>
    <submittedName>
        <fullName evidence="2">CoA transferase subunit A</fullName>
    </submittedName>
</protein>
<dbReference type="Pfam" id="PF01144">
    <property type="entry name" value="CoA_trans"/>
    <property type="match status" value="1"/>
</dbReference>
<accession>A0A537J295</accession>
<dbReference type="Gene3D" id="3.30.30.40">
    <property type="match status" value="1"/>
</dbReference>
<proteinExistence type="inferred from homology"/>
<dbReference type="GO" id="GO:0008410">
    <property type="term" value="F:CoA-transferase activity"/>
    <property type="evidence" value="ECO:0007669"/>
    <property type="project" value="InterPro"/>
</dbReference>
<comment type="similarity">
    <text evidence="1">Belongs to the 3-oxoacid CoA-transferase subunit B family.</text>
</comment>
<name>A0A537J295_9BACT</name>
<evidence type="ECO:0000313" key="3">
    <source>
        <dbReference type="Proteomes" id="UP000320048"/>
    </source>
</evidence>
<dbReference type="InterPro" id="IPR004165">
    <property type="entry name" value="CoA_trans_fam_I"/>
</dbReference>
<dbReference type="SUPFAM" id="SSF100950">
    <property type="entry name" value="NagB/RpiA/CoA transferase-like"/>
    <property type="match status" value="1"/>
</dbReference>
<reference evidence="2 3" key="1">
    <citation type="journal article" date="2019" name="Nat. Microbiol.">
        <title>Mediterranean grassland soil C-N compound turnover is dependent on rainfall and depth, and is mediated by genomically divergent microorganisms.</title>
        <authorList>
            <person name="Diamond S."/>
            <person name="Andeer P.F."/>
            <person name="Li Z."/>
            <person name="Crits-Christoph A."/>
            <person name="Burstein D."/>
            <person name="Anantharaman K."/>
            <person name="Lane K.R."/>
            <person name="Thomas B.C."/>
            <person name="Pan C."/>
            <person name="Northen T.R."/>
            <person name="Banfield J.F."/>
        </authorList>
    </citation>
    <scope>NUCLEOTIDE SEQUENCE [LARGE SCALE GENOMIC DNA]</scope>
    <source>
        <strain evidence="2">NP_7</strain>
    </source>
</reference>
<evidence type="ECO:0000313" key="2">
    <source>
        <dbReference type="EMBL" id="TMI77643.1"/>
    </source>
</evidence>
<comment type="caution">
    <text evidence="2">The sequence shown here is derived from an EMBL/GenBank/DDBJ whole genome shotgun (WGS) entry which is preliminary data.</text>
</comment>
<evidence type="ECO:0000256" key="1">
    <source>
        <dbReference type="ARBA" id="ARBA00007047"/>
    </source>
</evidence>
<gene>
    <name evidence="2" type="ORF">E6H04_13800</name>
</gene>
<dbReference type="Proteomes" id="UP000320048">
    <property type="component" value="Unassembled WGS sequence"/>
</dbReference>
<dbReference type="AlphaFoldDB" id="A0A537J295"/>
<dbReference type="InterPro" id="IPR037171">
    <property type="entry name" value="NagB/RpiA_transferase-like"/>
</dbReference>
<dbReference type="PANTHER" id="PTHR43293:SF3">
    <property type="entry name" value="CHOLESTEROL RING-CLEAVING HYDROLASE IPDB SUBUNIT"/>
    <property type="match status" value="1"/>
</dbReference>
<dbReference type="PANTHER" id="PTHR43293">
    <property type="entry name" value="ACETATE COA-TRANSFERASE YDIF"/>
    <property type="match status" value="1"/>
</dbReference>
<dbReference type="Gene3D" id="3.40.1080.10">
    <property type="entry name" value="Glutaconate Coenzyme A-transferase"/>
    <property type="match status" value="1"/>
</dbReference>
<dbReference type="EMBL" id="VBAO01000442">
    <property type="protein sequence ID" value="TMI77643.1"/>
    <property type="molecule type" value="Genomic_DNA"/>
</dbReference>
<sequence length="287" mass="31599">MNKVVSCDDVVAEIRDGATVAIGGSSLSRKPMALVRALARSGRKNLRLIVNVGGPEVDLLIGTDKVAEAIYAFVGFEVMGLAPHFRRARQEGSVRFQEWTEFTVMAGLDAAIKRVPFLPTHTGLGTDLLRVNSAFRTIQDPFEGQTLVAVPALRPDVALIHVNLADSQGNGVILGDGHMDVLCAKAARKTFLSAEQILLPERLQTYGRDVRILRTLVSGVVEAPWGAHFTGCAPDYRADLTHVQEYLAAARDRAAWHDYLERYVYVSDQDYLRTLGSERMLGERLRV</sequence>
<dbReference type="SMART" id="SM00882">
    <property type="entry name" value="CoA_trans"/>
    <property type="match status" value="1"/>
</dbReference>
<keyword evidence="2" id="KW-0808">Transferase</keyword>
<organism evidence="2 3">
    <name type="scientific">Candidatus Segetimicrobium genomatis</name>
    <dbReference type="NCBI Taxonomy" id="2569760"/>
    <lineage>
        <taxon>Bacteria</taxon>
        <taxon>Bacillati</taxon>
        <taxon>Candidatus Sysuimicrobiota</taxon>
        <taxon>Candidatus Sysuimicrobiia</taxon>
        <taxon>Candidatus Sysuimicrobiales</taxon>
        <taxon>Candidatus Segetimicrobiaceae</taxon>
        <taxon>Candidatus Segetimicrobium</taxon>
    </lineage>
</organism>